<protein>
    <submittedName>
        <fullName evidence="2">Uncharacterized protein</fullName>
    </submittedName>
</protein>
<name>A0ABV8ZA13_9ACTN</name>
<feature type="compositionally biased region" description="Polar residues" evidence="1">
    <location>
        <begin position="69"/>
        <end position="82"/>
    </location>
</feature>
<dbReference type="RefSeq" id="WP_386355595.1">
    <property type="nucleotide sequence ID" value="NZ_JBHSFG010000111.1"/>
</dbReference>
<dbReference type="EMBL" id="JBHSFG010000111">
    <property type="protein sequence ID" value="MFC4472201.1"/>
    <property type="molecule type" value="Genomic_DNA"/>
</dbReference>
<sequence length="82" mass="7935">MAGFVRAALLATVPVGAPAGGAPAAWLGNVRVLVGSAAVALLSAATLRVPARAEEAGDVGRRAAELSRPPSSSTGASERTAG</sequence>
<evidence type="ECO:0000256" key="1">
    <source>
        <dbReference type="SAM" id="MobiDB-lite"/>
    </source>
</evidence>
<comment type="caution">
    <text evidence="2">The sequence shown here is derived from an EMBL/GenBank/DDBJ whole genome shotgun (WGS) entry which is preliminary data.</text>
</comment>
<organism evidence="2 3">
    <name type="scientific">Streptomyces xiangluensis</name>
    <dbReference type="NCBI Taxonomy" id="2665720"/>
    <lineage>
        <taxon>Bacteria</taxon>
        <taxon>Bacillati</taxon>
        <taxon>Actinomycetota</taxon>
        <taxon>Actinomycetes</taxon>
        <taxon>Kitasatosporales</taxon>
        <taxon>Streptomycetaceae</taxon>
        <taxon>Streptomyces</taxon>
    </lineage>
</organism>
<reference evidence="3" key="1">
    <citation type="journal article" date="2019" name="Int. J. Syst. Evol. Microbiol.">
        <title>The Global Catalogue of Microorganisms (GCM) 10K type strain sequencing project: providing services to taxonomists for standard genome sequencing and annotation.</title>
        <authorList>
            <consortium name="The Broad Institute Genomics Platform"/>
            <consortium name="The Broad Institute Genome Sequencing Center for Infectious Disease"/>
            <person name="Wu L."/>
            <person name="Ma J."/>
        </authorList>
    </citation>
    <scope>NUCLEOTIDE SEQUENCE [LARGE SCALE GENOMIC DNA]</scope>
    <source>
        <strain evidence="3">DT43</strain>
    </source>
</reference>
<gene>
    <name evidence="2" type="ORF">ACFPH6_48325</name>
</gene>
<dbReference type="Proteomes" id="UP001596012">
    <property type="component" value="Unassembled WGS sequence"/>
</dbReference>
<evidence type="ECO:0000313" key="3">
    <source>
        <dbReference type="Proteomes" id="UP001596012"/>
    </source>
</evidence>
<proteinExistence type="predicted"/>
<keyword evidence="3" id="KW-1185">Reference proteome</keyword>
<accession>A0ABV8ZA13</accession>
<feature type="compositionally biased region" description="Basic and acidic residues" evidence="1">
    <location>
        <begin position="53"/>
        <end position="65"/>
    </location>
</feature>
<evidence type="ECO:0000313" key="2">
    <source>
        <dbReference type="EMBL" id="MFC4472201.1"/>
    </source>
</evidence>
<feature type="region of interest" description="Disordered" evidence="1">
    <location>
        <begin position="53"/>
        <end position="82"/>
    </location>
</feature>